<dbReference type="AlphaFoldDB" id="A0AAV7CXP0"/>
<dbReference type="CDD" id="cd00143">
    <property type="entry name" value="PP2Cc"/>
    <property type="match status" value="1"/>
</dbReference>
<dbReference type="Gene3D" id="3.60.40.10">
    <property type="entry name" value="PPM-type phosphatase domain"/>
    <property type="match status" value="1"/>
</dbReference>
<sequence>ANIIFFTLLQDKRIERERTSHSIDGGCCALVTVYLMGKLYVANAGDSRAIIIREGKTIEMSHEFTPETERQRLQLLASINPELLGNEFTCLEFPRRIQQKELKKRMLYRDHTMTGWAYKTIEEDDMKFPLVYGEGKKARVMATIGVTRGFGDHDLKVYNSNISIKPFLSCMPGVKVYDLDGCDHNADDVMIMGTDGLWDVITDREVADIVQRIFTSHGPDQSNRYNLAAQELVLRTRGVRKENSWRLPTGKLASLDDISVFVIPLAGQGR</sequence>
<dbReference type="Pfam" id="PF00481">
    <property type="entry name" value="PP2C"/>
    <property type="match status" value="2"/>
</dbReference>
<dbReference type="InterPro" id="IPR015655">
    <property type="entry name" value="PP2C"/>
</dbReference>
<accession>A0AAV7CXP0</accession>
<dbReference type="PANTHER" id="PTHR13832">
    <property type="entry name" value="PROTEIN PHOSPHATASE 2C"/>
    <property type="match status" value="1"/>
</dbReference>
<evidence type="ECO:0000313" key="3">
    <source>
        <dbReference type="Proteomes" id="UP000824782"/>
    </source>
</evidence>
<name>A0AAV7CXP0_ENGPU</name>
<dbReference type="GO" id="GO:0005739">
    <property type="term" value="C:mitochondrion"/>
    <property type="evidence" value="ECO:0007669"/>
    <property type="project" value="TreeGrafter"/>
</dbReference>
<dbReference type="InterPro" id="IPR001932">
    <property type="entry name" value="PPM-type_phosphatase-like_dom"/>
</dbReference>
<reference evidence="2" key="1">
    <citation type="thesis" date="2020" institute="ProQuest LLC" country="789 East Eisenhower Parkway, Ann Arbor, MI, USA">
        <title>Comparative Genomics and Chromosome Evolution.</title>
        <authorList>
            <person name="Mudd A.B."/>
        </authorList>
    </citation>
    <scope>NUCLEOTIDE SEQUENCE</scope>
    <source>
        <strain evidence="2">237g6f4</strain>
        <tissue evidence="2">Blood</tissue>
    </source>
</reference>
<feature type="non-terminal residue" evidence="2">
    <location>
        <position position="1"/>
    </location>
</feature>
<feature type="domain" description="PPM-type phosphatase" evidence="1">
    <location>
        <begin position="1"/>
        <end position="265"/>
    </location>
</feature>
<dbReference type="InterPro" id="IPR036457">
    <property type="entry name" value="PPM-type-like_dom_sf"/>
</dbReference>
<dbReference type="Proteomes" id="UP000824782">
    <property type="component" value="Unassembled WGS sequence"/>
</dbReference>
<evidence type="ECO:0000313" key="2">
    <source>
        <dbReference type="EMBL" id="KAG8589499.1"/>
    </source>
</evidence>
<evidence type="ECO:0000259" key="1">
    <source>
        <dbReference type="PROSITE" id="PS51746"/>
    </source>
</evidence>
<dbReference type="PROSITE" id="PS51746">
    <property type="entry name" value="PPM_2"/>
    <property type="match status" value="1"/>
</dbReference>
<protein>
    <recommendedName>
        <fullName evidence="1">PPM-type phosphatase domain-containing protein</fullName>
    </recommendedName>
</protein>
<dbReference type="EMBL" id="WNYA01000002">
    <property type="protein sequence ID" value="KAG8589499.1"/>
    <property type="molecule type" value="Genomic_DNA"/>
</dbReference>
<keyword evidence="3" id="KW-1185">Reference proteome</keyword>
<dbReference type="SUPFAM" id="SSF81606">
    <property type="entry name" value="PP2C-like"/>
    <property type="match status" value="1"/>
</dbReference>
<proteinExistence type="predicted"/>
<organism evidence="2 3">
    <name type="scientific">Engystomops pustulosus</name>
    <name type="common">Tungara frog</name>
    <name type="synonym">Physalaemus pustulosus</name>
    <dbReference type="NCBI Taxonomy" id="76066"/>
    <lineage>
        <taxon>Eukaryota</taxon>
        <taxon>Metazoa</taxon>
        <taxon>Chordata</taxon>
        <taxon>Craniata</taxon>
        <taxon>Vertebrata</taxon>
        <taxon>Euteleostomi</taxon>
        <taxon>Amphibia</taxon>
        <taxon>Batrachia</taxon>
        <taxon>Anura</taxon>
        <taxon>Neobatrachia</taxon>
        <taxon>Hyloidea</taxon>
        <taxon>Leptodactylidae</taxon>
        <taxon>Leiuperinae</taxon>
        <taxon>Engystomops</taxon>
    </lineage>
</organism>
<dbReference type="PANTHER" id="PTHR13832:SF305">
    <property type="entry name" value="PROTEIN PHOSPHATASE 1J"/>
    <property type="match status" value="1"/>
</dbReference>
<comment type="caution">
    <text evidence="2">The sequence shown here is derived from an EMBL/GenBank/DDBJ whole genome shotgun (WGS) entry which is preliminary data.</text>
</comment>
<dbReference type="SMART" id="SM00332">
    <property type="entry name" value="PP2Cc"/>
    <property type="match status" value="1"/>
</dbReference>
<gene>
    <name evidence="2" type="ORF">GDO81_006415</name>
</gene>
<dbReference type="GO" id="GO:0004741">
    <property type="term" value="F:[pyruvate dehydrogenase (acetyl-transferring)]-phosphatase activity"/>
    <property type="evidence" value="ECO:0007669"/>
    <property type="project" value="TreeGrafter"/>
</dbReference>